<reference evidence="1" key="2">
    <citation type="submission" date="2023-06" db="EMBL/GenBank/DDBJ databases">
        <authorList>
            <person name="Ma L."/>
            <person name="Liu K.-W."/>
            <person name="Li Z."/>
            <person name="Hsiao Y.-Y."/>
            <person name="Qi Y."/>
            <person name="Fu T."/>
            <person name="Tang G."/>
            <person name="Zhang D."/>
            <person name="Sun W.-H."/>
            <person name="Liu D.-K."/>
            <person name="Li Y."/>
            <person name="Chen G.-Z."/>
            <person name="Liu X.-D."/>
            <person name="Liao X.-Y."/>
            <person name="Jiang Y.-T."/>
            <person name="Yu X."/>
            <person name="Hao Y."/>
            <person name="Huang J."/>
            <person name="Zhao X.-W."/>
            <person name="Ke S."/>
            <person name="Chen Y.-Y."/>
            <person name="Wu W.-L."/>
            <person name="Hsu J.-L."/>
            <person name="Lin Y.-F."/>
            <person name="Huang M.-D."/>
            <person name="Li C.-Y."/>
            <person name="Huang L."/>
            <person name="Wang Z.-W."/>
            <person name="Zhao X."/>
            <person name="Zhong W.-Y."/>
            <person name="Peng D.-H."/>
            <person name="Ahmad S."/>
            <person name="Lan S."/>
            <person name="Zhang J.-S."/>
            <person name="Tsai W.-C."/>
            <person name="Van De Peer Y."/>
            <person name="Liu Z.-J."/>
        </authorList>
    </citation>
    <scope>NUCLEOTIDE SEQUENCE</scope>
    <source>
        <strain evidence="1">CP</strain>
        <tissue evidence="1">Leaves</tissue>
    </source>
</reference>
<keyword evidence="2" id="KW-1185">Reference proteome</keyword>
<evidence type="ECO:0000313" key="2">
    <source>
        <dbReference type="Proteomes" id="UP001180020"/>
    </source>
</evidence>
<name>A0AAV9DV21_ACOCL</name>
<organism evidence="1 2">
    <name type="scientific">Acorus calamus</name>
    <name type="common">Sweet flag</name>
    <dbReference type="NCBI Taxonomy" id="4465"/>
    <lineage>
        <taxon>Eukaryota</taxon>
        <taxon>Viridiplantae</taxon>
        <taxon>Streptophyta</taxon>
        <taxon>Embryophyta</taxon>
        <taxon>Tracheophyta</taxon>
        <taxon>Spermatophyta</taxon>
        <taxon>Magnoliopsida</taxon>
        <taxon>Liliopsida</taxon>
        <taxon>Acoraceae</taxon>
        <taxon>Acorus</taxon>
    </lineage>
</organism>
<proteinExistence type="predicted"/>
<dbReference type="AlphaFoldDB" id="A0AAV9DV21"/>
<gene>
    <name evidence="1" type="ORF">QJS10_CPB11g00833</name>
</gene>
<dbReference type="Proteomes" id="UP001180020">
    <property type="component" value="Unassembled WGS sequence"/>
</dbReference>
<evidence type="ECO:0000313" key="1">
    <source>
        <dbReference type="EMBL" id="KAK1305097.1"/>
    </source>
</evidence>
<comment type="caution">
    <text evidence="1">The sequence shown here is derived from an EMBL/GenBank/DDBJ whole genome shotgun (WGS) entry which is preliminary data.</text>
</comment>
<accession>A0AAV9DV21</accession>
<dbReference type="EMBL" id="JAUJYO010000011">
    <property type="protein sequence ID" value="KAK1305097.1"/>
    <property type="molecule type" value="Genomic_DNA"/>
</dbReference>
<protein>
    <submittedName>
        <fullName evidence="1">Uncharacterized protein</fullName>
    </submittedName>
</protein>
<reference evidence="1" key="1">
    <citation type="journal article" date="2023" name="Nat. Commun.">
        <title>Diploid and tetraploid genomes of Acorus and the evolution of monocots.</title>
        <authorList>
            <person name="Ma L."/>
            <person name="Liu K.W."/>
            <person name="Li Z."/>
            <person name="Hsiao Y.Y."/>
            <person name="Qi Y."/>
            <person name="Fu T."/>
            <person name="Tang G.D."/>
            <person name="Zhang D."/>
            <person name="Sun W.H."/>
            <person name="Liu D.K."/>
            <person name="Li Y."/>
            <person name="Chen G.Z."/>
            <person name="Liu X.D."/>
            <person name="Liao X.Y."/>
            <person name="Jiang Y.T."/>
            <person name="Yu X."/>
            <person name="Hao Y."/>
            <person name="Huang J."/>
            <person name="Zhao X.W."/>
            <person name="Ke S."/>
            <person name="Chen Y.Y."/>
            <person name="Wu W.L."/>
            <person name="Hsu J.L."/>
            <person name="Lin Y.F."/>
            <person name="Huang M.D."/>
            <person name="Li C.Y."/>
            <person name="Huang L."/>
            <person name="Wang Z.W."/>
            <person name="Zhao X."/>
            <person name="Zhong W.Y."/>
            <person name="Peng D.H."/>
            <person name="Ahmad S."/>
            <person name="Lan S."/>
            <person name="Zhang J.S."/>
            <person name="Tsai W.C."/>
            <person name="Van de Peer Y."/>
            <person name="Liu Z.J."/>
        </authorList>
    </citation>
    <scope>NUCLEOTIDE SEQUENCE</scope>
    <source>
        <strain evidence="1">CP</strain>
    </source>
</reference>
<sequence length="75" mass="8739">MRMPTTSSHEVISPTLHTTNVAHHLYPIIEQGTTMEVVHRLPRYVIHYLEDRTPLPDIVFMQHNDKTKARSTCMN</sequence>